<organism evidence="1 2">
    <name type="scientific">Hymenobacter properus</name>
    <dbReference type="NCBI Taxonomy" id="2791026"/>
    <lineage>
        <taxon>Bacteria</taxon>
        <taxon>Pseudomonadati</taxon>
        <taxon>Bacteroidota</taxon>
        <taxon>Cytophagia</taxon>
        <taxon>Cytophagales</taxon>
        <taxon>Hymenobacteraceae</taxon>
        <taxon>Hymenobacter</taxon>
    </lineage>
</organism>
<comment type="caution">
    <text evidence="1">The sequence shown here is derived from an EMBL/GenBank/DDBJ whole genome shotgun (WGS) entry which is preliminary data.</text>
</comment>
<evidence type="ECO:0000313" key="2">
    <source>
        <dbReference type="Proteomes" id="UP000645610"/>
    </source>
</evidence>
<dbReference type="AlphaFoldDB" id="A0A931BH04"/>
<evidence type="ECO:0000313" key="1">
    <source>
        <dbReference type="EMBL" id="MBF9142296.1"/>
    </source>
</evidence>
<reference evidence="1 2" key="1">
    <citation type="submission" date="2020-11" db="EMBL/GenBank/DDBJ databases">
        <authorList>
            <person name="Kim M.K."/>
        </authorList>
    </citation>
    <scope>NUCLEOTIDE SEQUENCE [LARGE SCALE GENOMIC DNA]</scope>
    <source>
        <strain evidence="1 2">BT439</strain>
    </source>
</reference>
<keyword evidence="2" id="KW-1185">Reference proteome</keyword>
<gene>
    <name evidence="1" type="ORF">I2I01_11655</name>
</gene>
<accession>A0A931BH04</accession>
<sequence length="65" mass="6254">MASLGGGIAGLAAAAYLRRGQVAEVAEVTLETGLVLPAVVVPVGFGEVRVSVGPAGEAAPVALVV</sequence>
<name>A0A931BH04_9BACT</name>
<dbReference type="Proteomes" id="UP000645610">
    <property type="component" value="Unassembled WGS sequence"/>
</dbReference>
<protein>
    <submittedName>
        <fullName evidence="1">Uncharacterized protein</fullName>
    </submittedName>
</protein>
<dbReference type="RefSeq" id="WP_196286610.1">
    <property type="nucleotide sequence ID" value="NZ_JADQDP010000002.1"/>
</dbReference>
<dbReference type="EMBL" id="JADQDP010000002">
    <property type="protein sequence ID" value="MBF9142296.1"/>
    <property type="molecule type" value="Genomic_DNA"/>
</dbReference>
<proteinExistence type="predicted"/>